<dbReference type="Proteomes" id="UP000069940">
    <property type="component" value="Unassembled WGS sequence"/>
</dbReference>
<dbReference type="SUPFAM" id="SSF54928">
    <property type="entry name" value="RNA-binding domain, RBD"/>
    <property type="match status" value="1"/>
</dbReference>
<dbReference type="InterPro" id="IPR035979">
    <property type="entry name" value="RBD_domain_sf"/>
</dbReference>
<feature type="domain" description="CCHC-type" evidence="3">
    <location>
        <begin position="173"/>
        <end position="189"/>
    </location>
</feature>
<organism evidence="4 5">
    <name type="scientific">Aedes albopictus</name>
    <name type="common">Asian tiger mosquito</name>
    <name type="synonym">Stegomyia albopicta</name>
    <dbReference type="NCBI Taxonomy" id="7160"/>
    <lineage>
        <taxon>Eukaryota</taxon>
        <taxon>Metazoa</taxon>
        <taxon>Ecdysozoa</taxon>
        <taxon>Arthropoda</taxon>
        <taxon>Hexapoda</taxon>
        <taxon>Insecta</taxon>
        <taxon>Pterygota</taxon>
        <taxon>Neoptera</taxon>
        <taxon>Endopterygota</taxon>
        <taxon>Diptera</taxon>
        <taxon>Nematocera</taxon>
        <taxon>Culicoidea</taxon>
        <taxon>Culicidae</taxon>
        <taxon>Culicinae</taxon>
        <taxon>Aedini</taxon>
        <taxon>Aedes</taxon>
        <taxon>Stegomyia</taxon>
    </lineage>
</organism>
<keyword evidence="1" id="KW-0862">Zinc</keyword>
<dbReference type="EnsemblMetazoa" id="AALFPA23_011472.R16269">
    <property type="protein sequence ID" value="AALFPA23_011472.P16269"/>
    <property type="gene ID" value="AALFPA23_011472"/>
</dbReference>
<feature type="compositionally biased region" description="Polar residues" evidence="2">
    <location>
        <begin position="215"/>
        <end position="239"/>
    </location>
</feature>
<sequence>MDKVRKNTLKVVFASGLRAPAHLDVIRFTANVLKIPAPEVHTIYKDENDRCFYIKFLDEPDFNCFVSGIEEQYRFEYGDGESTFVKLEVASQLFRYVRIFNLPPEVDDRDIAAALGQFGTIRQHVRERYPSDYGYAVFSGIRGVHMEIAKEVPANLYIGHFKARLYYEGLKNRCFFCKQEGHMKADCPKAKSMKVSATAGSYSGIVAGALANNRSKSNDGASQLKMTPLQSRNNGTASKASEHPVNQPGTSGGTISKTKTTSSSVSTHQESESMDAADIALEQNRDTVEASEGYSGSSSKVSPRSTRSRSKKQTVERMEQLLSQLSGRSRSRSTGKRREKAKGKESGDQA</sequence>
<keyword evidence="5" id="KW-1185">Reference proteome</keyword>
<dbReference type="RefSeq" id="XP_062706684.1">
    <property type="nucleotide sequence ID" value="XM_062850700.1"/>
</dbReference>
<proteinExistence type="predicted"/>
<protein>
    <recommendedName>
        <fullName evidence="3">CCHC-type domain-containing protein</fullName>
    </recommendedName>
</protein>
<keyword evidence="1" id="KW-0863">Zinc-finger</keyword>
<dbReference type="InterPro" id="IPR036875">
    <property type="entry name" value="Znf_CCHC_sf"/>
</dbReference>
<evidence type="ECO:0000256" key="1">
    <source>
        <dbReference type="PROSITE-ProRule" id="PRU00047"/>
    </source>
</evidence>
<feature type="region of interest" description="Disordered" evidence="2">
    <location>
        <begin position="215"/>
        <end position="350"/>
    </location>
</feature>
<feature type="compositionally biased region" description="Low complexity" evidence="2">
    <location>
        <begin position="295"/>
        <end position="305"/>
    </location>
</feature>
<feature type="compositionally biased region" description="Low complexity" evidence="2">
    <location>
        <begin position="253"/>
        <end position="268"/>
    </location>
</feature>
<evidence type="ECO:0000313" key="4">
    <source>
        <dbReference type="EnsemblMetazoa" id="AALFPA23_011472.P16269"/>
    </source>
</evidence>
<keyword evidence="1" id="KW-0479">Metal-binding</keyword>
<dbReference type="SMART" id="SM00343">
    <property type="entry name" value="ZnF_C2HC"/>
    <property type="match status" value="1"/>
</dbReference>
<dbReference type="Gene3D" id="4.10.60.10">
    <property type="entry name" value="Zinc finger, CCHC-type"/>
    <property type="match status" value="1"/>
</dbReference>
<evidence type="ECO:0000313" key="5">
    <source>
        <dbReference type="Proteomes" id="UP000069940"/>
    </source>
</evidence>
<reference evidence="5" key="1">
    <citation type="journal article" date="2015" name="Proc. Natl. Acad. Sci. U.S.A.">
        <title>Genome sequence of the Asian Tiger mosquito, Aedes albopictus, reveals insights into its biology, genetics, and evolution.</title>
        <authorList>
            <person name="Chen X.G."/>
            <person name="Jiang X."/>
            <person name="Gu J."/>
            <person name="Xu M."/>
            <person name="Wu Y."/>
            <person name="Deng Y."/>
            <person name="Zhang C."/>
            <person name="Bonizzoni M."/>
            <person name="Dermauw W."/>
            <person name="Vontas J."/>
            <person name="Armbruster P."/>
            <person name="Huang X."/>
            <person name="Yang Y."/>
            <person name="Zhang H."/>
            <person name="He W."/>
            <person name="Peng H."/>
            <person name="Liu Y."/>
            <person name="Wu K."/>
            <person name="Chen J."/>
            <person name="Lirakis M."/>
            <person name="Topalis P."/>
            <person name="Van Leeuwen T."/>
            <person name="Hall A.B."/>
            <person name="Jiang X."/>
            <person name="Thorpe C."/>
            <person name="Mueller R.L."/>
            <person name="Sun C."/>
            <person name="Waterhouse R.M."/>
            <person name="Yan G."/>
            <person name="Tu Z.J."/>
            <person name="Fang X."/>
            <person name="James A.A."/>
        </authorList>
    </citation>
    <scope>NUCLEOTIDE SEQUENCE [LARGE SCALE GENOMIC DNA]</scope>
    <source>
        <strain evidence="5">Foshan</strain>
    </source>
</reference>
<name>A0ABM1YRD2_AEDAL</name>
<dbReference type="PROSITE" id="PS50158">
    <property type="entry name" value="ZF_CCHC"/>
    <property type="match status" value="1"/>
</dbReference>
<evidence type="ECO:0000259" key="3">
    <source>
        <dbReference type="PROSITE" id="PS50158"/>
    </source>
</evidence>
<reference evidence="4" key="2">
    <citation type="submission" date="2025-05" db="UniProtKB">
        <authorList>
            <consortium name="EnsemblMetazoa"/>
        </authorList>
    </citation>
    <scope>IDENTIFICATION</scope>
    <source>
        <strain evidence="4">Foshan</strain>
    </source>
</reference>
<dbReference type="SUPFAM" id="SSF57756">
    <property type="entry name" value="Retrovirus zinc finger-like domains"/>
    <property type="match status" value="1"/>
</dbReference>
<dbReference type="GeneID" id="134287790"/>
<dbReference type="InterPro" id="IPR001878">
    <property type="entry name" value="Znf_CCHC"/>
</dbReference>
<accession>A0ABM1YRD2</accession>
<feature type="compositionally biased region" description="Basic residues" evidence="2">
    <location>
        <begin position="329"/>
        <end position="341"/>
    </location>
</feature>
<evidence type="ECO:0000256" key="2">
    <source>
        <dbReference type="SAM" id="MobiDB-lite"/>
    </source>
</evidence>
<dbReference type="Pfam" id="PF00098">
    <property type="entry name" value="zf-CCHC"/>
    <property type="match status" value="1"/>
</dbReference>